<dbReference type="SUPFAM" id="SSF46626">
    <property type="entry name" value="Cytochrome c"/>
    <property type="match status" value="2"/>
</dbReference>
<organism evidence="8 9">
    <name type="scientific">Shewanella morhuae</name>
    <dbReference type="NCBI Taxonomy" id="365591"/>
    <lineage>
        <taxon>Bacteria</taxon>
        <taxon>Pseudomonadati</taxon>
        <taxon>Pseudomonadota</taxon>
        <taxon>Gammaproteobacteria</taxon>
        <taxon>Alteromonadales</taxon>
        <taxon>Shewanellaceae</taxon>
        <taxon>Shewanella</taxon>
    </lineage>
</organism>
<evidence type="ECO:0000313" key="9">
    <source>
        <dbReference type="Proteomes" id="UP000240506"/>
    </source>
</evidence>
<evidence type="ECO:0000313" key="8">
    <source>
        <dbReference type="EMBL" id="PTA49172.1"/>
    </source>
</evidence>
<dbReference type="EMBL" id="PYSG01000002">
    <property type="protein sequence ID" value="PTA49172.1"/>
    <property type="molecule type" value="Genomic_DNA"/>
</dbReference>
<keyword evidence="2 4" id="KW-0479">Metal-binding</keyword>
<dbReference type="RefSeq" id="WP_107881501.1">
    <property type="nucleotide sequence ID" value="NZ_PYSG01000002.1"/>
</dbReference>
<gene>
    <name evidence="8" type="ORF">C9I43_00855</name>
</gene>
<keyword evidence="9" id="KW-1185">Reference proteome</keyword>
<feature type="domain" description="Cytochrome c" evidence="7">
    <location>
        <begin position="225"/>
        <end position="310"/>
    </location>
</feature>
<name>A0ABX5HSN3_9GAMM</name>
<keyword evidence="1 4" id="KW-0349">Heme</keyword>
<dbReference type="InterPro" id="IPR009056">
    <property type="entry name" value="Cyt_c-like_dom"/>
</dbReference>
<dbReference type="PANTHER" id="PTHR35008:SF9">
    <property type="entry name" value="CYTOCHROME C DOMAIN-CONTAINING PROTEIN"/>
    <property type="match status" value="1"/>
</dbReference>
<evidence type="ECO:0000256" key="2">
    <source>
        <dbReference type="ARBA" id="ARBA00022723"/>
    </source>
</evidence>
<dbReference type="InterPro" id="IPR051459">
    <property type="entry name" value="Cytochrome_c-type_DH"/>
</dbReference>
<dbReference type="Proteomes" id="UP000240506">
    <property type="component" value="Unassembled WGS sequence"/>
</dbReference>
<dbReference type="Pfam" id="PF21342">
    <property type="entry name" value="SoxA-TsdA_cyt-c"/>
    <property type="match status" value="1"/>
</dbReference>
<dbReference type="PROSITE" id="PS51007">
    <property type="entry name" value="CYTC"/>
    <property type="match status" value="2"/>
</dbReference>
<sequence>MKYSAMLLLAAMGLLTVQAQASSTEQVPERPDKQAPLPSFPKMPDQAYLTLRPLSAIPDGAFGDKVRLGYQLFVNTQQLRDKYVGNELNCANCHMDAGRKANASPLWGAYFAYPAYRKKDDKVSSFEERIQGCFNYSMNGKAPASGSPELVAISAYAYWLGMGGLMDEAKISGPVPELSDAELVKGAKREDFPLPEILAKAMTVDQRANLPGRGYPEIPKPELAYSPERGKEVYVAHCQTCHGIEGQGQAIAGVYALPPLWGPKSYNWGAGMHRVNTAAFFIYENMPFGKSMQLTNQQAWDVAAYINSHERPQDPRSKGDVKQAQDKYHNDSDYYGLTVDGKVLGTESYPVFPKKS</sequence>
<evidence type="ECO:0000256" key="6">
    <source>
        <dbReference type="SAM" id="SignalP"/>
    </source>
</evidence>
<evidence type="ECO:0000256" key="4">
    <source>
        <dbReference type="PROSITE-ProRule" id="PRU00433"/>
    </source>
</evidence>
<dbReference type="Gene3D" id="1.10.760.10">
    <property type="entry name" value="Cytochrome c-like domain"/>
    <property type="match status" value="2"/>
</dbReference>
<reference evidence="8 9" key="1">
    <citation type="submission" date="2018-04" db="EMBL/GenBank/DDBJ databases">
        <title>Genomic sequence of a freshwater isolate of Shewanella morhuae.</title>
        <authorList>
            <person name="Castillo D.E."/>
            <person name="Gram L."/>
        </authorList>
    </citation>
    <scope>NUCLEOTIDE SEQUENCE [LARGE SCALE GENOMIC DNA]</scope>
    <source>
        <strain evidence="8 9">CW7</strain>
    </source>
</reference>
<comment type="caution">
    <text evidence="8">The sequence shown here is derived from an EMBL/GenBank/DDBJ whole genome shotgun (WGS) entry which is preliminary data.</text>
</comment>
<feature type="region of interest" description="Disordered" evidence="5">
    <location>
        <begin position="309"/>
        <end position="333"/>
    </location>
</feature>
<accession>A0ABX5HSN3</accession>
<dbReference type="Pfam" id="PF00034">
    <property type="entry name" value="Cytochrom_C"/>
    <property type="match status" value="1"/>
</dbReference>
<feature type="domain" description="Cytochrome c" evidence="7">
    <location>
        <begin position="64"/>
        <end position="161"/>
    </location>
</feature>
<keyword evidence="6" id="KW-0732">Signal</keyword>
<feature type="compositionally biased region" description="Basic and acidic residues" evidence="5">
    <location>
        <begin position="309"/>
        <end position="332"/>
    </location>
</feature>
<protein>
    <submittedName>
        <fullName evidence="8">Cytochrome C</fullName>
    </submittedName>
</protein>
<evidence type="ECO:0000259" key="7">
    <source>
        <dbReference type="PROSITE" id="PS51007"/>
    </source>
</evidence>
<dbReference type="InterPro" id="IPR036909">
    <property type="entry name" value="Cyt_c-like_dom_sf"/>
</dbReference>
<evidence type="ECO:0000256" key="5">
    <source>
        <dbReference type="SAM" id="MobiDB-lite"/>
    </source>
</evidence>
<evidence type="ECO:0000256" key="3">
    <source>
        <dbReference type="ARBA" id="ARBA00023004"/>
    </source>
</evidence>
<feature type="chain" id="PRO_5046837228" evidence="6">
    <location>
        <begin position="22"/>
        <end position="356"/>
    </location>
</feature>
<dbReference type="PANTHER" id="PTHR35008">
    <property type="entry name" value="BLL4482 PROTEIN-RELATED"/>
    <property type="match status" value="1"/>
</dbReference>
<feature type="signal peptide" evidence="6">
    <location>
        <begin position="1"/>
        <end position="21"/>
    </location>
</feature>
<evidence type="ECO:0000256" key="1">
    <source>
        <dbReference type="ARBA" id="ARBA00022617"/>
    </source>
</evidence>
<proteinExistence type="predicted"/>
<keyword evidence="3 4" id="KW-0408">Iron</keyword>